<accession>A0ABN1GNV1</accession>
<dbReference type="RefSeq" id="WP_343816314.1">
    <property type="nucleotide sequence ID" value="NZ_BAAADS010000025.1"/>
</dbReference>
<dbReference type="SUPFAM" id="SSF46894">
    <property type="entry name" value="C-terminal effector domain of the bipartite response regulators"/>
    <property type="match status" value="1"/>
</dbReference>
<comment type="caution">
    <text evidence="4">The sequence shown here is derived from an EMBL/GenBank/DDBJ whole genome shotgun (WGS) entry which is preliminary data.</text>
</comment>
<sequence length="501" mass="58734">MPYIRRNNISFHYRKYRSENPYAQETLILLHGLGPDMNSWQHIVPYFLRHYHVFMYDLRGFGKSEPGNETLSLDLLTEDLAFLINVFDIRNYHLITQGFSGFIGVRHAGNQHTQNMQTLTLMTAPVYFPKKLGNNIIQRRREWVEEVGSLHPLAKMIITQNCYPLTEEKAAVLFEAYDRVAPEDYFALFRNHFEDDAAEQLGRVHVPTLMLSGAEDTVYPPELFGASVQLYPNAKHFIVPNASFMMQMDQPGLVSDWIHQFIEKSTSKPDQNYRDYRQKLNDELYREINSIKVHTGTLDVNCMNGFSVYLGGQRVHGQWSKRKAMQLLVYLAMKQSVTREELCDVFWPETDLKSAKNSLRVALHHLKKLFETNTNTPILESDKEFVFLRGHIQCDIRDYMEKIKHAHQLNNAVARAESYRQLLREAPDNPLPGLYDEWFIDLRNYLEQEQGTMALFLADYHEKNNDRIICIDYMKLAVHYYQNDIHLQERLSELETRIRIG</sequence>
<dbReference type="PANTHER" id="PTHR43194">
    <property type="entry name" value="HYDROLASE ALPHA/BETA FOLD FAMILY"/>
    <property type="match status" value="1"/>
</dbReference>
<dbReference type="InterPro" id="IPR016032">
    <property type="entry name" value="Sig_transdc_resp-reg_C-effctor"/>
</dbReference>
<keyword evidence="1" id="KW-0805">Transcription regulation</keyword>
<evidence type="ECO:0000256" key="2">
    <source>
        <dbReference type="ARBA" id="ARBA00023163"/>
    </source>
</evidence>
<feature type="domain" description="AB hydrolase-1" evidence="3">
    <location>
        <begin position="26"/>
        <end position="250"/>
    </location>
</feature>
<dbReference type="Proteomes" id="UP001500866">
    <property type="component" value="Unassembled WGS sequence"/>
</dbReference>
<dbReference type="PANTHER" id="PTHR43194:SF2">
    <property type="entry name" value="PEROXISOMAL MEMBRANE PROTEIN LPX1"/>
    <property type="match status" value="1"/>
</dbReference>
<protein>
    <recommendedName>
        <fullName evidence="3">AB hydrolase-1 domain-containing protein</fullName>
    </recommendedName>
</protein>
<dbReference type="Pfam" id="PF00561">
    <property type="entry name" value="Abhydrolase_1"/>
    <property type="match status" value="1"/>
</dbReference>
<dbReference type="InterPro" id="IPR000073">
    <property type="entry name" value="AB_hydrolase_1"/>
</dbReference>
<dbReference type="InterPro" id="IPR029058">
    <property type="entry name" value="AB_hydrolase_fold"/>
</dbReference>
<dbReference type="SUPFAM" id="SSF53474">
    <property type="entry name" value="alpha/beta-Hydrolases"/>
    <property type="match status" value="1"/>
</dbReference>
<reference evidence="4 5" key="1">
    <citation type="journal article" date="2019" name="Int. J. Syst. Evol. Microbiol.">
        <title>The Global Catalogue of Microorganisms (GCM) 10K type strain sequencing project: providing services to taxonomists for standard genome sequencing and annotation.</title>
        <authorList>
            <consortium name="The Broad Institute Genomics Platform"/>
            <consortium name="The Broad Institute Genome Sequencing Center for Infectious Disease"/>
            <person name="Wu L."/>
            <person name="Ma J."/>
        </authorList>
    </citation>
    <scope>NUCLEOTIDE SEQUENCE [LARGE SCALE GENOMIC DNA]</scope>
    <source>
        <strain evidence="4 5">JCM 15395</strain>
    </source>
</reference>
<dbReference type="InterPro" id="IPR050228">
    <property type="entry name" value="Carboxylesterase_BioH"/>
</dbReference>
<dbReference type="Gene3D" id="1.10.10.10">
    <property type="entry name" value="Winged helix-like DNA-binding domain superfamily/Winged helix DNA-binding domain"/>
    <property type="match status" value="1"/>
</dbReference>
<dbReference type="InterPro" id="IPR036388">
    <property type="entry name" value="WH-like_DNA-bd_sf"/>
</dbReference>
<dbReference type="EMBL" id="BAAADS010000025">
    <property type="protein sequence ID" value="GAA0615385.1"/>
    <property type="molecule type" value="Genomic_DNA"/>
</dbReference>
<name>A0ABN1GNV1_9BACI</name>
<gene>
    <name evidence="4" type="ORF">GCM10009001_35850</name>
</gene>
<evidence type="ECO:0000313" key="4">
    <source>
        <dbReference type="EMBL" id="GAA0615385.1"/>
    </source>
</evidence>
<keyword evidence="5" id="KW-1185">Reference proteome</keyword>
<proteinExistence type="predicted"/>
<evidence type="ECO:0000259" key="3">
    <source>
        <dbReference type="Pfam" id="PF00561"/>
    </source>
</evidence>
<evidence type="ECO:0000313" key="5">
    <source>
        <dbReference type="Proteomes" id="UP001500866"/>
    </source>
</evidence>
<organism evidence="4 5">
    <name type="scientific">Virgibacillus siamensis</name>
    <dbReference type="NCBI Taxonomy" id="480071"/>
    <lineage>
        <taxon>Bacteria</taxon>
        <taxon>Bacillati</taxon>
        <taxon>Bacillota</taxon>
        <taxon>Bacilli</taxon>
        <taxon>Bacillales</taxon>
        <taxon>Bacillaceae</taxon>
        <taxon>Virgibacillus</taxon>
    </lineage>
</organism>
<evidence type="ECO:0000256" key="1">
    <source>
        <dbReference type="ARBA" id="ARBA00023015"/>
    </source>
</evidence>
<keyword evidence="2" id="KW-0804">Transcription</keyword>
<dbReference type="Gene3D" id="3.40.50.1820">
    <property type="entry name" value="alpha/beta hydrolase"/>
    <property type="match status" value="1"/>
</dbReference>